<dbReference type="InterPro" id="IPR050272">
    <property type="entry name" value="Isochorismatase-like_hydrls"/>
</dbReference>
<dbReference type="InterPro" id="IPR000868">
    <property type="entry name" value="Isochorismatase-like_dom"/>
</dbReference>
<dbReference type="SUPFAM" id="SSF52499">
    <property type="entry name" value="Isochorismatase-like hydrolases"/>
    <property type="match status" value="1"/>
</dbReference>
<evidence type="ECO:0000256" key="1">
    <source>
        <dbReference type="ARBA" id="ARBA00022801"/>
    </source>
</evidence>
<dbReference type="EMBL" id="VFOU01000001">
    <property type="protein sequence ID" value="TQL74139.1"/>
    <property type="molecule type" value="Genomic_DNA"/>
</dbReference>
<dbReference type="Pfam" id="PF00857">
    <property type="entry name" value="Isochorismatase"/>
    <property type="match status" value="1"/>
</dbReference>
<dbReference type="Gene3D" id="3.40.50.850">
    <property type="entry name" value="Isochorismatase-like"/>
    <property type="match status" value="1"/>
</dbReference>
<dbReference type="GO" id="GO:0016787">
    <property type="term" value="F:hydrolase activity"/>
    <property type="evidence" value="ECO:0007669"/>
    <property type="project" value="UniProtKB-KW"/>
</dbReference>
<dbReference type="OrthoDB" id="9794942at2"/>
<dbReference type="InterPro" id="IPR036380">
    <property type="entry name" value="Isochorismatase-like_sf"/>
</dbReference>
<dbReference type="AlphaFoldDB" id="A0A543ANK0"/>
<gene>
    <name evidence="3" type="ORF">FB556_0592</name>
</gene>
<accession>A0A543ANK0</accession>
<keyword evidence="1 3" id="KW-0378">Hydrolase</keyword>
<reference evidence="3 4" key="1">
    <citation type="submission" date="2019-06" db="EMBL/GenBank/DDBJ databases">
        <title>Sequencing the genomes of 1000 actinobacteria strains.</title>
        <authorList>
            <person name="Klenk H.-P."/>
        </authorList>
    </citation>
    <scope>NUCLEOTIDE SEQUENCE [LARGE SCALE GENOMIC DNA]</scope>
    <source>
        <strain evidence="3 4">DSM 24083</strain>
    </source>
</reference>
<dbReference type="RefSeq" id="WP_141864572.1">
    <property type="nucleotide sequence ID" value="NZ_BAABAN010000016.1"/>
</dbReference>
<keyword evidence="4" id="KW-1185">Reference proteome</keyword>
<sequence>MWQFDVNSSALLVMDMQRDIVEDGRPMEVPMARRRLPQMRELVDGARAANVPIIYTQHVLYDQFNVSPLETSQNTRLLTEGMRDGTDGVEIVPQLGPQPTDHVVKKHRYDAFYNTNLEVLLHTRRGYRMVDTVVITGTLTEVSCDSTARSAFMRDFKVVFARDATAGACDTAQETTLNTIDTYFGRVLSNEQILQAFAGTLV</sequence>
<evidence type="ECO:0000313" key="3">
    <source>
        <dbReference type="EMBL" id="TQL74139.1"/>
    </source>
</evidence>
<evidence type="ECO:0000313" key="4">
    <source>
        <dbReference type="Proteomes" id="UP000319746"/>
    </source>
</evidence>
<dbReference type="Proteomes" id="UP000319746">
    <property type="component" value="Unassembled WGS sequence"/>
</dbReference>
<dbReference type="PANTHER" id="PTHR43540">
    <property type="entry name" value="PEROXYUREIDOACRYLATE/UREIDOACRYLATE AMIDOHYDROLASE-RELATED"/>
    <property type="match status" value="1"/>
</dbReference>
<proteinExistence type="predicted"/>
<organism evidence="3 4">
    <name type="scientific">Enteractinococcus coprophilus</name>
    <dbReference type="NCBI Taxonomy" id="1027633"/>
    <lineage>
        <taxon>Bacteria</taxon>
        <taxon>Bacillati</taxon>
        <taxon>Actinomycetota</taxon>
        <taxon>Actinomycetes</taxon>
        <taxon>Micrococcales</taxon>
        <taxon>Micrococcaceae</taxon>
    </lineage>
</organism>
<name>A0A543ANK0_9MICC</name>
<comment type="caution">
    <text evidence="3">The sequence shown here is derived from an EMBL/GenBank/DDBJ whole genome shotgun (WGS) entry which is preliminary data.</text>
</comment>
<dbReference type="CDD" id="cd00431">
    <property type="entry name" value="cysteine_hydrolases"/>
    <property type="match status" value="1"/>
</dbReference>
<feature type="domain" description="Isochorismatase-like" evidence="2">
    <location>
        <begin position="9"/>
        <end position="192"/>
    </location>
</feature>
<protein>
    <submittedName>
        <fullName evidence="3">Ureidoacrylate peracid hydrolase</fullName>
    </submittedName>
</protein>
<dbReference type="PANTHER" id="PTHR43540:SF6">
    <property type="entry name" value="ISOCHORISMATASE-LIKE DOMAIN-CONTAINING PROTEIN"/>
    <property type="match status" value="1"/>
</dbReference>
<evidence type="ECO:0000259" key="2">
    <source>
        <dbReference type="Pfam" id="PF00857"/>
    </source>
</evidence>